<name>A0A183CQI2_GLOPA</name>
<proteinExistence type="predicted"/>
<dbReference type="Proteomes" id="UP000050741">
    <property type="component" value="Unassembled WGS sequence"/>
</dbReference>
<dbReference type="WBParaSite" id="GPLIN_001514000">
    <property type="protein sequence ID" value="GPLIN_001514000"/>
    <property type="gene ID" value="GPLIN_001514000"/>
</dbReference>
<sequence>MHTTTQEYKGFTIEIVSYDGIGSVSFRFFVKGEGFKTEGYPTLNHAKGAITNFLKAHSVERKNVVMPEGFASAVIQNTDSYKLSHNTPWPVPAAKQAEPVLSSRNKREGHYFGKVAGEQHRGKTRKTFFVVSAGSMQNTRKQRKARKLNVQGHQSFMSQLAQDAFVNNF</sequence>
<reference evidence="1" key="1">
    <citation type="submission" date="2014-05" db="EMBL/GenBank/DDBJ databases">
        <title>The genome and life-stage specific transcriptomes of Globodera pallida elucidate key aspects of plant parasitism by a cyst nematode.</title>
        <authorList>
            <person name="Cotton J.A."/>
            <person name="Lilley C.J."/>
            <person name="Jones L.M."/>
            <person name="Kikuchi T."/>
            <person name="Reid A.J."/>
            <person name="Thorpe P."/>
            <person name="Tsai I.J."/>
            <person name="Beasley H."/>
            <person name="Blok V."/>
            <person name="Cock P.J.A."/>
            <person name="Van den Akker S.E."/>
            <person name="Holroyd N."/>
            <person name="Hunt M."/>
            <person name="Mantelin S."/>
            <person name="Naghra H."/>
            <person name="Pain A."/>
            <person name="Palomares-Rius J.E."/>
            <person name="Zarowiecki M."/>
            <person name="Berriman M."/>
            <person name="Jones J.T."/>
            <person name="Urwin P.E."/>
        </authorList>
    </citation>
    <scope>NUCLEOTIDE SEQUENCE [LARGE SCALE GENOMIC DNA]</scope>
    <source>
        <strain evidence="1">Lindley</strain>
    </source>
</reference>
<protein>
    <submittedName>
        <fullName evidence="2">KTSC domain-containing protein</fullName>
    </submittedName>
</protein>
<evidence type="ECO:0000313" key="2">
    <source>
        <dbReference type="WBParaSite" id="GPLIN_001514000"/>
    </source>
</evidence>
<reference evidence="2" key="2">
    <citation type="submission" date="2016-06" db="UniProtKB">
        <authorList>
            <consortium name="WormBaseParasite"/>
        </authorList>
    </citation>
    <scope>IDENTIFICATION</scope>
</reference>
<organism evidence="1 2">
    <name type="scientific">Globodera pallida</name>
    <name type="common">Potato cyst nematode worm</name>
    <name type="synonym">Heterodera pallida</name>
    <dbReference type="NCBI Taxonomy" id="36090"/>
    <lineage>
        <taxon>Eukaryota</taxon>
        <taxon>Metazoa</taxon>
        <taxon>Ecdysozoa</taxon>
        <taxon>Nematoda</taxon>
        <taxon>Chromadorea</taxon>
        <taxon>Rhabditida</taxon>
        <taxon>Tylenchina</taxon>
        <taxon>Tylenchomorpha</taxon>
        <taxon>Tylenchoidea</taxon>
        <taxon>Heteroderidae</taxon>
        <taxon>Heteroderinae</taxon>
        <taxon>Globodera</taxon>
    </lineage>
</organism>
<accession>A0A183CQI2</accession>
<keyword evidence="1" id="KW-1185">Reference proteome</keyword>
<evidence type="ECO:0000313" key="1">
    <source>
        <dbReference type="Proteomes" id="UP000050741"/>
    </source>
</evidence>
<dbReference type="AlphaFoldDB" id="A0A183CQI2"/>